<gene>
    <name evidence="1" type="ORF">CEXT_585171</name>
</gene>
<keyword evidence="2" id="KW-1185">Reference proteome</keyword>
<accession>A0AAV4QME2</accession>
<reference evidence="1 2" key="1">
    <citation type="submission" date="2021-06" db="EMBL/GenBank/DDBJ databases">
        <title>Caerostris extrusa draft genome.</title>
        <authorList>
            <person name="Kono N."/>
            <person name="Arakawa K."/>
        </authorList>
    </citation>
    <scope>NUCLEOTIDE SEQUENCE [LARGE SCALE GENOMIC DNA]</scope>
</reference>
<sequence length="108" mass="12283">MTLIGNIRIPVHRKKATRPDVWPAIRHAKETESTRSHSPMPYISLIKTGEGVSSGKALVLKINGKTDWTRFDKGVENPYRGWRTPRSHSDFGEKKSLTYFSGSVKLWC</sequence>
<evidence type="ECO:0000313" key="1">
    <source>
        <dbReference type="EMBL" id="GIY09230.1"/>
    </source>
</evidence>
<evidence type="ECO:0000313" key="2">
    <source>
        <dbReference type="Proteomes" id="UP001054945"/>
    </source>
</evidence>
<organism evidence="1 2">
    <name type="scientific">Caerostris extrusa</name>
    <name type="common">Bark spider</name>
    <name type="synonym">Caerostris bankana</name>
    <dbReference type="NCBI Taxonomy" id="172846"/>
    <lineage>
        <taxon>Eukaryota</taxon>
        <taxon>Metazoa</taxon>
        <taxon>Ecdysozoa</taxon>
        <taxon>Arthropoda</taxon>
        <taxon>Chelicerata</taxon>
        <taxon>Arachnida</taxon>
        <taxon>Araneae</taxon>
        <taxon>Araneomorphae</taxon>
        <taxon>Entelegynae</taxon>
        <taxon>Araneoidea</taxon>
        <taxon>Araneidae</taxon>
        <taxon>Caerostris</taxon>
    </lineage>
</organism>
<dbReference type="AlphaFoldDB" id="A0AAV4QME2"/>
<proteinExistence type="predicted"/>
<name>A0AAV4QME2_CAEEX</name>
<dbReference type="Proteomes" id="UP001054945">
    <property type="component" value="Unassembled WGS sequence"/>
</dbReference>
<comment type="caution">
    <text evidence="1">The sequence shown here is derived from an EMBL/GenBank/DDBJ whole genome shotgun (WGS) entry which is preliminary data.</text>
</comment>
<dbReference type="EMBL" id="BPLR01006345">
    <property type="protein sequence ID" value="GIY09230.1"/>
    <property type="molecule type" value="Genomic_DNA"/>
</dbReference>
<protein>
    <submittedName>
        <fullName evidence="1">Uncharacterized protein</fullName>
    </submittedName>
</protein>